<sequence length="131" mass="14927">SNEQQYDQSVRYIFCDQTGIVITLSEQNTLTFINLNLERSQSIVFKSGKIVNFAANGDQFCLLVSTYMVDPGTSLQGFKNLRPNYLAIFSTENDKVVEIQKLTQLPYDAYAITPFSDGFIVMSPKQFIFKR</sequence>
<dbReference type="AlphaFoldDB" id="A0A146K852"/>
<protein>
    <submittedName>
        <fullName evidence="1">Uncharacterized protein</fullName>
    </submittedName>
</protein>
<organism evidence="1">
    <name type="scientific">Trepomonas sp. PC1</name>
    <dbReference type="NCBI Taxonomy" id="1076344"/>
    <lineage>
        <taxon>Eukaryota</taxon>
        <taxon>Metamonada</taxon>
        <taxon>Diplomonadida</taxon>
        <taxon>Hexamitidae</taxon>
        <taxon>Hexamitinae</taxon>
        <taxon>Trepomonas</taxon>
    </lineage>
</organism>
<name>A0A146K852_9EUKA</name>
<feature type="non-terminal residue" evidence="1">
    <location>
        <position position="131"/>
    </location>
</feature>
<gene>
    <name evidence="1" type="ORF">TPC1_14866</name>
</gene>
<evidence type="ECO:0000313" key="1">
    <source>
        <dbReference type="EMBL" id="JAP93010.1"/>
    </source>
</evidence>
<proteinExistence type="predicted"/>
<accession>A0A146K852</accession>
<dbReference type="EMBL" id="GDID01003596">
    <property type="protein sequence ID" value="JAP93010.1"/>
    <property type="molecule type" value="Transcribed_RNA"/>
</dbReference>
<feature type="non-terminal residue" evidence="1">
    <location>
        <position position="1"/>
    </location>
</feature>
<reference evidence="1" key="1">
    <citation type="submission" date="2015-07" db="EMBL/GenBank/DDBJ databases">
        <title>Adaptation to a free-living lifestyle via gene acquisitions in the diplomonad Trepomonas sp. PC1.</title>
        <authorList>
            <person name="Xu F."/>
            <person name="Jerlstrom-Hultqvist J."/>
            <person name="Kolisko M."/>
            <person name="Simpson A.G.B."/>
            <person name="Roger A.J."/>
            <person name="Svard S.G."/>
            <person name="Andersson J.O."/>
        </authorList>
    </citation>
    <scope>NUCLEOTIDE SEQUENCE</scope>
    <source>
        <strain evidence="1">PC1</strain>
    </source>
</reference>